<dbReference type="Proteomes" id="UP000615026">
    <property type="component" value="Unassembled WGS sequence"/>
</dbReference>
<evidence type="ECO:0008006" key="3">
    <source>
        <dbReference type="Google" id="ProtNLM"/>
    </source>
</evidence>
<evidence type="ECO:0000313" key="1">
    <source>
        <dbReference type="EMBL" id="MBE9067119.1"/>
    </source>
</evidence>
<organism evidence="1 2">
    <name type="scientific">Leptolyngbya cf. ectocarpi LEGE 11479</name>
    <dbReference type="NCBI Taxonomy" id="1828722"/>
    <lineage>
        <taxon>Bacteria</taxon>
        <taxon>Bacillati</taxon>
        <taxon>Cyanobacteriota</taxon>
        <taxon>Cyanophyceae</taxon>
        <taxon>Leptolyngbyales</taxon>
        <taxon>Leptolyngbyaceae</taxon>
        <taxon>Leptolyngbya group</taxon>
        <taxon>Leptolyngbya</taxon>
    </lineage>
</organism>
<name>A0A928X180_LEPEC</name>
<dbReference type="Gene3D" id="3.40.50.300">
    <property type="entry name" value="P-loop containing nucleotide triphosphate hydrolases"/>
    <property type="match status" value="1"/>
</dbReference>
<keyword evidence="2" id="KW-1185">Reference proteome</keyword>
<proteinExistence type="predicted"/>
<dbReference type="InterPro" id="IPR027417">
    <property type="entry name" value="P-loop_NTPase"/>
</dbReference>
<sequence length="487" mass="55336">MNDQGIRYCHWKSNFYLQAALAGEGDLDLLVERQQAQMFESLVADLGFKRVIEPVQASCPSIWHFYGLDQTTGQLVHLHVYYRLITGESLLKNYSFPLEGLLLSETESVDGMPIPSAASELVVCVLRMMLKHGNLAEALLLWRSNENFQAELTQLFQNCSEADYTRILTEYFPTVEPQLFNQCLVCLCQERSWWHRWRLADRLKRQLHPFNRLGVAQTGRLRFQIFAQKLLGRLWKLGKSKYLASGGAVIAFVGPEATGKSTLVQSTTQWLGQAFQVRTVHLGKPPATGLNYLPNLALPWLRRVASGHRKSVVDSKLRQAKLAKGKAGDDAGPTVPKSWLYALRAVLVAQDRYRLACKIRRQAVNGRLVICDRYPSTIIGAMDSPRLDLIEGTSWKIRVFNRLTRLEHRIYGQIPPPDLVVQLTVPLKIALQRNRDRQKFENEAYVSQRHQQAIVPLYPHTLAISLDTGQSQFDTIQAAHRIVWGAL</sequence>
<dbReference type="AlphaFoldDB" id="A0A928X180"/>
<reference evidence="1" key="1">
    <citation type="submission" date="2020-10" db="EMBL/GenBank/DDBJ databases">
        <authorList>
            <person name="Castelo-Branco R."/>
            <person name="Eusebio N."/>
            <person name="Adriana R."/>
            <person name="Vieira A."/>
            <person name="Brugerolle De Fraissinette N."/>
            <person name="Rezende De Castro R."/>
            <person name="Schneider M.P."/>
            <person name="Vasconcelos V."/>
            <person name="Leao P.N."/>
        </authorList>
    </citation>
    <scope>NUCLEOTIDE SEQUENCE</scope>
    <source>
        <strain evidence="1">LEGE 11479</strain>
    </source>
</reference>
<protein>
    <recommendedName>
        <fullName evidence="3">Thymidylate kinase</fullName>
    </recommendedName>
</protein>
<comment type="caution">
    <text evidence="1">The sequence shown here is derived from an EMBL/GenBank/DDBJ whole genome shotgun (WGS) entry which is preliminary data.</text>
</comment>
<evidence type="ECO:0000313" key="2">
    <source>
        <dbReference type="Proteomes" id="UP000615026"/>
    </source>
</evidence>
<dbReference type="SUPFAM" id="SSF52540">
    <property type="entry name" value="P-loop containing nucleoside triphosphate hydrolases"/>
    <property type="match status" value="1"/>
</dbReference>
<dbReference type="EMBL" id="JADEXP010000077">
    <property type="protein sequence ID" value="MBE9067119.1"/>
    <property type="molecule type" value="Genomic_DNA"/>
</dbReference>
<gene>
    <name evidence="1" type="ORF">IQ260_10675</name>
</gene>
<accession>A0A928X180</accession>